<dbReference type="SMART" id="SM00228">
    <property type="entry name" value="PDZ"/>
    <property type="match status" value="1"/>
</dbReference>
<proteinExistence type="predicted"/>
<feature type="transmembrane region" description="Helical" evidence="1">
    <location>
        <begin position="56"/>
        <end position="77"/>
    </location>
</feature>
<dbReference type="SUPFAM" id="SSF50156">
    <property type="entry name" value="PDZ domain-like"/>
    <property type="match status" value="1"/>
</dbReference>
<dbReference type="InterPro" id="IPR036034">
    <property type="entry name" value="PDZ_sf"/>
</dbReference>
<dbReference type="Pfam" id="PF17820">
    <property type="entry name" value="PDZ_6"/>
    <property type="match status" value="1"/>
</dbReference>
<accession>A0A9W5YEG6</accession>
<protein>
    <submittedName>
        <fullName evidence="3">Membrane protein</fullName>
    </submittedName>
</protein>
<keyword evidence="1" id="KW-0812">Transmembrane</keyword>
<keyword evidence="1" id="KW-1133">Transmembrane helix</keyword>
<organism evidence="3 4">
    <name type="scientific">Vallitalea longa</name>
    <dbReference type="NCBI Taxonomy" id="2936439"/>
    <lineage>
        <taxon>Bacteria</taxon>
        <taxon>Bacillati</taxon>
        <taxon>Bacillota</taxon>
        <taxon>Clostridia</taxon>
        <taxon>Lachnospirales</taxon>
        <taxon>Vallitaleaceae</taxon>
        <taxon>Vallitalea</taxon>
    </lineage>
</organism>
<reference evidence="3" key="1">
    <citation type="submission" date="2022-06" db="EMBL/GenBank/DDBJ databases">
        <title>Vallitalea longa sp. nov., an anaerobic bacterium isolated from marine sediment.</title>
        <authorList>
            <person name="Hirano S."/>
            <person name="Terahara T."/>
            <person name="Mori K."/>
            <person name="Hamada M."/>
            <person name="Matsumoto R."/>
            <person name="Kobayashi T."/>
        </authorList>
    </citation>
    <scope>NUCLEOTIDE SEQUENCE</scope>
    <source>
        <strain evidence="3">SH18-1</strain>
    </source>
</reference>
<feature type="transmembrane region" description="Helical" evidence="1">
    <location>
        <begin position="12"/>
        <end position="35"/>
    </location>
</feature>
<dbReference type="Proteomes" id="UP001144256">
    <property type="component" value="Unassembled WGS sequence"/>
</dbReference>
<feature type="transmembrane region" description="Helical" evidence="1">
    <location>
        <begin position="221"/>
        <end position="242"/>
    </location>
</feature>
<feature type="transmembrane region" description="Helical" evidence="1">
    <location>
        <begin position="141"/>
        <end position="161"/>
    </location>
</feature>
<dbReference type="AlphaFoldDB" id="A0A9W5YEG6"/>
<sequence>MNPLLEIIHITLLSISRALFNFSFILVIWILYILIKKYKSVNIYNFDNSKTVINALVESILQGIIIGIIGSLIIAVIGLPINLTYYLIFLLPLALILSLINIRYLCFSYAASVMGVLSLIFRGQIIFGITLPNININISGLLALVGILHLMEGILIFFVGADDPIPIIAKKDGKIVLGHLMQKYWPLPIAMLVLSKGGISGSEIVQMPDWWPLLKDIPKDVITYFYGLVPFVGALGYSSITYCEEPKKRSKKTAVRLMIYSILLIILSIYSVGSLFLQIVGTILMAGIHEGMILYEQYIESKKEPIYTIPKKGVRIMGITPEGAASQMGMQIGDIITKINGINVLNTRQFRAILKNSFTFLWIEVLHINGDMETYEFKAYPDGITDLKVRLMPENPRIIYRHESVQKIGLFHIIKNKLRK</sequence>
<evidence type="ECO:0000259" key="2">
    <source>
        <dbReference type="PROSITE" id="PS50106"/>
    </source>
</evidence>
<gene>
    <name evidence="3" type="ORF">SH1V18_29390</name>
</gene>
<dbReference type="Gene3D" id="2.30.42.10">
    <property type="match status" value="1"/>
</dbReference>
<dbReference type="EMBL" id="BRLB01000009">
    <property type="protein sequence ID" value="GKX30459.1"/>
    <property type="molecule type" value="Genomic_DNA"/>
</dbReference>
<comment type="caution">
    <text evidence="3">The sequence shown here is derived from an EMBL/GenBank/DDBJ whole genome shotgun (WGS) entry which is preliminary data.</text>
</comment>
<feature type="transmembrane region" description="Helical" evidence="1">
    <location>
        <begin position="184"/>
        <end position="201"/>
    </location>
</feature>
<feature type="domain" description="PDZ" evidence="2">
    <location>
        <begin position="313"/>
        <end position="369"/>
    </location>
</feature>
<keyword evidence="1" id="KW-0472">Membrane</keyword>
<dbReference type="RefSeq" id="WP_281816648.1">
    <property type="nucleotide sequence ID" value="NZ_BRLB01000009.1"/>
</dbReference>
<dbReference type="InterPro" id="IPR001478">
    <property type="entry name" value="PDZ"/>
</dbReference>
<dbReference type="InterPro" id="IPR041489">
    <property type="entry name" value="PDZ_6"/>
</dbReference>
<feature type="transmembrane region" description="Helical" evidence="1">
    <location>
        <begin position="83"/>
        <end position="102"/>
    </location>
</feature>
<keyword evidence="4" id="KW-1185">Reference proteome</keyword>
<evidence type="ECO:0000256" key="1">
    <source>
        <dbReference type="SAM" id="Phobius"/>
    </source>
</evidence>
<evidence type="ECO:0000313" key="4">
    <source>
        <dbReference type="Proteomes" id="UP001144256"/>
    </source>
</evidence>
<name>A0A9W5YEG6_9FIRM</name>
<evidence type="ECO:0000313" key="3">
    <source>
        <dbReference type="EMBL" id="GKX30459.1"/>
    </source>
</evidence>
<dbReference type="PROSITE" id="PS50106">
    <property type="entry name" value="PDZ"/>
    <property type="match status" value="1"/>
</dbReference>
<feature type="transmembrane region" description="Helical" evidence="1">
    <location>
        <begin position="109"/>
        <end position="129"/>
    </location>
</feature>